<dbReference type="EMBL" id="JAIQCV010000011">
    <property type="protein sequence ID" value="KAH1047624.1"/>
    <property type="molecule type" value="Genomic_DNA"/>
</dbReference>
<dbReference type="OrthoDB" id="10392181at2759"/>
<dbReference type="InterPro" id="IPR044824">
    <property type="entry name" value="MAIN-like"/>
</dbReference>
<dbReference type="PANTHER" id="PTHR46033:SF8">
    <property type="entry name" value="PROTEIN MAINTENANCE OF MERISTEMS-LIKE"/>
    <property type="match status" value="1"/>
</dbReference>
<dbReference type="GO" id="GO:0010073">
    <property type="term" value="P:meristem maintenance"/>
    <property type="evidence" value="ECO:0007669"/>
    <property type="project" value="InterPro"/>
</dbReference>
<accession>A0A9D3UNT1</accession>
<evidence type="ECO:0000259" key="1">
    <source>
        <dbReference type="Pfam" id="PF10536"/>
    </source>
</evidence>
<gene>
    <name evidence="2" type="ORF">J1N35_038408</name>
</gene>
<reference evidence="2 3" key="1">
    <citation type="journal article" date="2021" name="Plant Biotechnol. J.">
        <title>Multi-omics assisted identification of the key and species-specific regulatory components of drought-tolerant mechanisms in Gossypium stocksii.</title>
        <authorList>
            <person name="Yu D."/>
            <person name="Ke L."/>
            <person name="Zhang D."/>
            <person name="Wu Y."/>
            <person name="Sun Y."/>
            <person name="Mei J."/>
            <person name="Sun J."/>
            <person name="Sun Y."/>
        </authorList>
    </citation>
    <scope>NUCLEOTIDE SEQUENCE [LARGE SCALE GENOMIC DNA]</scope>
    <source>
        <strain evidence="3">cv. E1</strain>
        <tissue evidence="2">Leaf</tissue>
    </source>
</reference>
<feature type="domain" description="Aminotransferase-like plant mobile" evidence="1">
    <location>
        <begin position="12"/>
        <end position="102"/>
    </location>
</feature>
<comment type="caution">
    <text evidence="2">The sequence shown here is derived from an EMBL/GenBank/DDBJ whole genome shotgun (WGS) entry which is preliminary data.</text>
</comment>
<keyword evidence="3" id="KW-1185">Reference proteome</keyword>
<dbReference type="InterPro" id="IPR019557">
    <property type="entry name" value="AminoTfrase-like_pln_mobile"/>
</dbReference>
<proteinExistence type="predicted"/>
<protein>
    <recommendedName>
        <fullName evidence="1">Aminotransferase-like plant mobile domain-containing protein</fullName>
    </recommendedName>
</protein>
<organism evidence="2 3">
    <name type="scientific">Gossypium stocksii</name>
    <dbReference type="NCBI Taxonomy" id="47602"/>
    <lineage>
        <taxon>Eukaryota</taxon>
        <taxon>Viridiplantae</taxon>
        <taxon>Streptophyta</taxon>
        <taxon>Embryophyta</taxon>
        <taxon>Tracheophyta</taxon>
        <taxon>Spermatophyta</taxon>
        <taxon>Magnoliopsida</taxon>
        <taxon>eudicotyledons</taxon>
        <taxon>Gunneridae</taxon>
        <taxon>Pentapetalae</taxon>
        <taxon>rosids</taxon>
        <taxon>malvids</taxon>
        <taxon>Malvales</taxon>
        <taxon>Malvaceae</taxon>
        <taxon>Malvoideae</taxon>
        <taxon>Gossypium</taxon>
    </lineage>
</organism>
<name>A0A9D3UNT1_9ROSI</name>
<evidence type="ECO:0000313" key="3">
    <source>
        <dbReference type="Proteomes" id="UP000828251"/>
    </source>
</evidence>
<dbReference type="Proteomes" id="UP000828251">
    <property type="component" value="Unassembled WGS sequence"/>
</dbReference>
<evidence type="ECO:0000313" key="2">
    <source>
        <dbReference type="EMBL" id="KAH1047624.1"/>
    </source>
</evidence>
<sequence>MATTFSSINCKWSGYKLDLTLVSTLMKSWRLETNTFHLPCDECNIILENMQLQLGLPVDRSIVTGSVYTIDWRGVCGELLGLVSERIYGGQIKMSWLRRNFGDWMRIPLKSKQNDMLERTSFRSSEDNIYEFLPTCEASVAPELSCGSDYMSWFRTHGKPYLYREEARSWQSYTKRPRPALIHQ</sequence>
<dbReference type="PANTHER" id="PTHR46033">
    <property type="entry name" value="PROTEIN MAIN-LIKE 2"/>
    <property type="match status" value="1"/>
</dbReference>
<dbReference type="AlphaFoldDB" id="A0A9D3UNT1"/>
<dbReference type="Pfam" id="PF10536">
    <property type="entry name" value="PMD"/>
    <property type="match status" value="1"/>
</dbReference>